<dbReference type="EMBL" id="JAEQNE010000003">
    <property type="protein sequence ID" value="MBL0392473.1"/>
    <property type="molecule type" value="Genomic_DNA"/>
</dbReference>
<dbReference type="Pfam" id="PF00171">
    <property type="entry name" value="Aldedh"/>
    <property type="match status" value="1"/>
</dbReference>
<dbReference type="GO" id="GO:0016620">
    <property type="term" value="F:oxidoreductase activity, acting on the aldehyde or oxo group of donors, NAD or NADP as acceptor"/>
    <property type="evidence" value="ECO:0007669"/>
    <property type="project" value="InterPro"/>
</dbReference>
<dbReference type="InterPro" id="IPR016160">
    <property type="entry name" value="Ald_DH_CS_CYS"/>
</dbReference>
<comment type="subunit">
    <text evidence="2">Homodimer.</text>
</comment>
<dbReference type="FunFam" id="3.40.605.10:FF:000007">
    <property type="entry name" value="NAD/NADP-dependent betaine aldehyde dehydrogenase"/>
    <property type="match status" value="1"/>
</dbReference>
<evidence type="ECO:0000259" key="8">
    <source>
        <dbReference type="Pfam" id="PF00171"/>
    </source>
</evidence>
<dbReference type="InterPro" id="IPR015590">
    <property type="entry name" value="Aldehyde_DH_dom"/>
</dbReference>
<dbReference type="PANTHER" id="PTHR11699">
    <property type="entry name" value="ALDEHYDE DEHYDROGENASE-RELATED"/>
    <property type="match status" value="1"/>
</dbReference>
<keyword evidence="10" id="KW-1185">Reference proteome</keyword>
<comment type="function">
    <text evidence="5">Involved in the toluene-4-sulfonate degradation pathway. Does not discriminate between the sulfonate and the carboxyl substituents and can also be involved in the p-toluenecarboxylate degradation pathway.</text>
</comment>
<dbReference type="CDD" id="cd07097">
    <property type="entry name" value="ALDH_KGSADH-YcbD"/>
    <property type="match status" value="1"/>
</dbReference>
<dbReference type="Gene3D" id="3.40.309.10">
    <property type="entry name" value="Aldehyde Dehydrogenase, Chain A, domain 2"/>
    <property type="match status" value="1"/>
</dbReference>
<keyword evidence="3" id="KW-0560">Oxidoreductase</keyword>
<dbReference type="AlphaFoldDB" id="A0A936Z0P0"/>
<dbReference type="InterPro" id="IPR016161">
    <property type="entry name" value="Ald_DH/histidinol_DH"/>
</dbReference>
<evidence type="ECO:0000256" key="4">
    <source>
        <dbReference type="ARBA" id="ARBA00051407"/>
    </source>
</evidence>
<evidence type="ECO:0000256" key="6">
    <source>
        <dbReference type="ARBA" id="ARBA00066857"/>
    </source>
</evidence>
<dbReference type="EC" id="1.1.1.257" evidence="6"/>
<comment type="catalytic activity">
    <reaction evidence="4">
        <text>4-(hydroxymethyl)benzenesulfonate + NAD(+) = 4-formylbenzenesulfonate + NADH + H(+)</text>
        <dbReference type="Rhea" id="RHEA:24412"/>
        <dbReference type="ChEBI" id="CHEBI:11944"/>
        <dbReference type="ChEBI" id="CHEBI:11987"/>
        <dbReference type="ChEBI" id="CHEBI:15378"/>
        <dbReference type="ChEBI" id="CHEBI:57540"/>
        <dbReference type="ChEBI" id="CHEBI:57945"/>
        <dbReference type="EC" id="1.1.1.257"/>
    </reaction>
</comment>
<protein>
    <recommendedName>
        <fullName evidence="6">4-(hydroxymethyl)benzenesulfonate dehydrogenase</fullName>
        <ecNumber evidence="6">1.1.1.257</ecNumber>
    </recommendedName>
    <alternativeName>
        <fullName evidence="7">Toluenesulfonate aldehyde dehydrogenase TsaD</fullName>
    </alternativeName>
</protein>
<comment type="caution">
    <text evidence="9">The sequence shown here is derived from an EMBL/GenBank/DDBJ whole genome shotgun (WGS) entry which is preliminary data.</text>
</comment>
<reference evidence="9 10" key="1">
    <citation type="journal article" date="2017" name="Int. J. Syst. Evol. Microbiol.">
        <title>Ramlibacter monticola sp. nov., isolated from forest soil.</title>
        <authorList>
            <person name="Chaudhary D.K."/>
            <person name="Kim J."/>
        </authorList>
    </citation>
    <scope>NUCLEOTIDE SEQUENCE [LARGE SCALE GENOMIC DNA]</scope>
    <source>
        <strain evidence="9 10">KACC 19175</strain>
    </source>
</reference>
<evidence type="ECO:0000256" key="5">
    <source>
        <dbReference type="ARBA" id="ARBA00056807"/>
    </source>
</evidence>
<gene>
    <name evidence="9" type="ORF">JJ685_15135</name>
</gene>
<evidence type="ECO:0000256" key="2">
    <source>
        <dbReference type="ARBA" id="ARBA00011738"/>
    </source>
</evidence>
<dbReference type="GO" id="GO:0018462">
    <property type="term" value="F:4-(hydroxymethyl)benzenesulfonate dehydrogenase activity"/>
    <property type="evidence" value="ECO:0007669"/>
    <property type="project" value="UniProtKB-EC"/>
</dbReference>
<accession>A0A936Z0P0</accession>
<dbReference type="Gene3D" id="3.40.605.10">
    <property type="entry name" value="Aldehyde Dehydrogenase, Chain A, domain 1"/>
    <property type="match status" value="1"/>
</dbReference>
<dbReference type="InterPro" id="IPR016163">
    <property type="entry name" value="Ald_DH_C"/>
</dbReference>
<comment type="similarity">
    <text evidence="1">Belongs to the aldehyde dehydrogenase family.</text>
</comment>
<evidence type="ECO:0000313" key="9">
    <source>
        <dbReference type="EMBL" id="MBL0392473.1"/>
    </source>
</evidence>
<proteinExistence type="inferred from homology"/>
<organism evidence="9 10">
    <name type="scientific">Ramlibacter monticola</name>
    <dbReference type="NCBI Taxonomy" id="1926872"/>
    <lineage>
        <taxon>Bacteria</taxon>
        <taxon>Pseudomonadati</taxon>
        <taxon>Pseudomonadota</taxon>
        <taxon>Betaproteobacteria</taxon>
        <taxon>Burkholderiales</taxon>
        <taxon>Comamonadaceae</taxon>
        <taxon>Ramlibacter</taxon>
    </lineage>
</organism>
<dbReference type="SUPFAM" id="SSF53720">
    <property type="entry name" value="ALDH-like"/>
    <property type="match status" value="1"/>
</dbReference>
<dbReference type="PROSITE" id="PS00070">
    <property type="entry name" value="ALDEHYDE_DEHYDR_CYS"/>
    <property type="match status" value="1"/>
</dbReference>
<dbReference type="RefSeq" id="WP_201675096.1">
    <property type="nucleotide sequence ID" value="NZ_JAEQNE010000003.1"/>
</dbReference>
<feature type="domain" description="Aldehyde dehydrogenase" evidence="8">
    <location>
        <begin position="20"/>
        <end position="473"/>
    </location>
</feature>
<evidence type="ECO:0000256" key="7">
    <source>
        <dbReference type="ARBA" id="ARBA00079883"/>
    </source>
</evidence>
<evidence type="ECO:0000256" key="1">
    <source>
        <dbReference type="ARBA" id="ARBA00009986"/>
    </source>
</evidence>
<evidence type="ECO:0000256" key="3">
    <source>
        <dbReference type="ARBA" id="ARBA00023002"/>
    </source>
</evidence>
<name>A0A936Z0P0_9BURK</name>
<evidence type="ECO:0000313" key="10">
    <source>
        <dbReference type="Proteomes" id="UP000599109"/>
    </source>
</evidence>
<sequence>MRAVLKNFINGHWEGGVTTATSENPSDLSAPVADYARADGRQAEAAVEAAREAFPNWSRSMPQRRADVLDSVGAELLARRDELGSLLAREEGKTLPEAVGEVARAGQIFRFFAGEALRIPGEKLACVRPDIEVDVTREPLGVVAVIAPWNFPFAHPASKIAPALAFGNTVVFKPAELVAACGWALADILARAGLPAGVFNLVNGSGRQVGRVLAEHPGVDAITFTGSQATGRHVLQQAAARGAKVQLETGGRNPLVVLADADLDRAVECALQGAFHSTGQRCTASRRLIVEAGVHEAFVQKLRQRMRQLQVGHAEERGTDIGPVASRALLDGNLSYLDVARAQGAEHVCGGELLQRRTRGHFMAPALFLAAVGQRALRDEAFGPIAMVLRAADYEQALALANESPDGPCAGICTSSLKHATHFRRHARAGTVMANLPTAGVDDPVPFGGRKASAFGSREQGRHASEFFTTMKTAYLCA</sequence>
<dbReference type="InterPro" id="IPR016162">
    <property type="entry name" value="Ald_DH_N"/>
</dbReference>
<dbReference type="Proteomes" id="UP000599109">
    <property type="component" value="Unassembled WGS sequence"/>
</dbReference>